<name>A0ABP6WIL5_9ACTN</name>
<keyword evidence="1" id="KW-0812">Transmembrane</keyword>
<dbReference type="EMBL" id="BAABAA010000002">
    <property type="protein sequence ID" value="GAA3550794.1"/>
    <property type="molecule type" value="Genomic_DNA"/>
</dbReference>
<reference evidence="3" key="1">
    <citation type="journal article" date="2019" name="Int. J. Syst. Evol. Microbiol.">
        <title>The Global Catalogue of Microorganisms (GCM) 10K type strain sequencing project: providing services to taxonomists for standard genome sequencing and annotation.</title>
        <authorList>
            <consortium name="The Broad Institute Genomics Platform"/>
            <consortium name="The Broad Institute Genome Sequencing Center for Infectious Disease"/>
            <person name="Wu L."/>
            <person name="Ma J."/>
        </authorList>
    </citation>
    <scope>NUCLEOTIDE SEQUENCE [LARGE SCALE GENOMIC DNA]</scope>
    <source>
        <strain evidence="3">JCM 16928</strain>
    </source>
</reference>
<proteinExistence type="predicted"/>
<gene>
    <name evidence="2" type="ORF">GCM10022235_18110</name>
</gene>
<keyword evidence="1" id="KW-1133">Transmembrane helix</keyword>
<organism evidence="2 3">
    <name type="scientific">Kribbella ginsengisoli</name>
    <dbReference type="NCBI Taxonomy" id="363865"/>
    <lineage>
        <taxon>Bacteria</taxon>
        <taxon>Bacillati</taxon>
        <taxon>Actinomycetota</taxon>
        <taxon>Actinomycetes</taxon>
        <taxon>Propionibacteriales</taxon>
        <taxon>Kribbellaceae</taxon>
        <taxon>Kribbella</taxon>
    </lineage>
</organism>
<keyword evidence="1" id="KW-0472">Membrane</keyword>
<keyword evidence="3" id="KW-1185">Reference proteome</keyword>
<evidence type="ECO:0000313" key="3">
    <source>
        <dbReference type="Proteomes" id="UP001501222"/>
    </source>
</evidence>
<dbReference type="RefSeq" id="WP_344839323.1">
    <property type="nucleotide sequence ID" value="NZ_BAABAA010000002.1"/>
</dbReference>
<evidence type="ECO:0000313" key="2">
    <source>
        <dbReference type="EMBL" id="GAA3550794.1"/>
    </source>
</evidence>
<comment type="caution">
    <text evidence="2">The sequence shown here is derived from an EMBL/GenBank/DDBJ whole genome shotgun (WGS) entry which is preliminary data.</text>
</comment>
<evidence type="ECO:0000256" key="1">
    <source>
        <dbReference type="SAM" id="Phobius"/>
    </source>
</evidence>
<dbReference type="Proteomes" id="UP001501222">
    <property type="component" value="Unassembled WGS sequence"/>
</dbReference>
<sequence>MRAETSATSAIATLSVAVAALGHAVAGGTVSPTALPQLLALAALGWSLGEQVAGRRWLSFGFLGALQLITHLALEASHRTPTSIATAAAGSTDGTAQRAALEPGAVGHAAMGHSSMHDMAGMAGMHDMAGMAGMHDMAGMAGMHDMAGMAMPGVDASAAVGSGSLASAASGGLVDAASGGVAHSASDGLVSAAPGDMAGAMHSGLAGVVSMSAAHLFVLLVGVALVTQAHRWVHRVAGLLARLVPQVPAMPVAVPGVGAVLVGVPEVPRLTQRWLVSGVSRRGPPGCGVLAASY</sequence>
<protein>
    <submittedName>
        <fullName evidence="2">Uncharacterized protein</fullName>
    </submittedName>
</protein>
<feature type="transmembrane region" description="Helical" evidence="1">
    <location>
        <begin position="205"/>
        <end position="227"/>
    </location>
</feature>
<accession>A0ABP6WIL5</accession>